<organism evidence="2 3">
    <name type="scientific">Escherichia marmotae</name>
    <dbReference type="NCBI Taxonomy" id="1499973"/>
    <lineage>
        <taxon>Bacteria</taxon>
        <taxon>Pseudomonadati</taxon>
        <taxon>Pseudomonadota</taxon>
        <taxon>Gammaproteobacteria</taxon>
        <taxon>Enterobacterales</taxon>
        <taxon>Enterobacteriaceae</taxon>
        <taxon>Escherichia</taxon>
    </lineage>
</organism>
<evidence type="ECO:0000313" key="2">
    <source>
        <dbReference type="EMBL" id="QLX32694.1"/>
    </source>
</evidence>
<protein>
    <submittedName>
        <fullName evidence="2">Uracil-DNA glycosylase</fullName>
    </submittedName>
</protein>
<dbReference type="InterPro" id="IPR036895">
    <property type="entry name" value="Uracil-DNA_glycosylase-like_sf"/>
</dbReference>
<dbReference type="AlphaFoldDB" id="A0A7L6LFF7"/>
<reference evidence="2 3" key="1">
    <citation type="submission" date="2020-06" db="EMBL/GenBank/DDBJ databases">
        <title>REHAB project genomes.</title>
        <authorList>
            <person name="Shaw L.P."/>
        </authorList>
    </citation>
    <scope>NUCLEOTIDE SEQUENCE [LARGE SCALE GENOMIC DNA]</scope>
    <source>
        <strain evidence="2 3">RHBSTW-00777</strain>
        <plasmid evidence="3">prhbstw-00777_2</plasmid>
    </source>
</reference>
<feature type="domain" description="Uracil-DNA glycosylase-like" evidence="1">
    <location>
        <begin position="39"/>
        <end position="138"/>
    </location>
</feature>
<proteinExistence type="predicted"/>
<evidence type="ECO:0000313" key="3">
    <source>
        <dbReference type="Proteomes" id="UP000512146"/>
    </source>
</evidence>
<accession>A0A7L6LFF7</accession>
<dbReference type="CDD" id="cd10035">
    <property type="entry name" value="UDG_like"/>
    <property type="match status" value="1"/>
</dbReference>
<dbReference type="SUPFAM" id="SSF52141">
    <property type="entry name" value="Uracil-DNA glycosylase-like"/>
    <property type="match status" value="1"/>
</dbReference>
<dbReference type="InterPro" id="IPR005122">
    <property type="entry name" value="Uracil-DNA_glycosylase-like"/>
</dbReference>
<gene>
    <name evidence="2" type="ORF">HV276_23195</name>
</gene>
<dbReference type="EMBL" id="CP056166">
    <property type="protein sequence ID" value="QLX32694.1"/>
    <property type="molecule type" value="Genomic_DNA"/>
</dbReference>
<dbReference type="Gene3D" id="3.40.470.10">
    <property type="entry name" value="Uracil-DNA glycosylase-like domain"/>
    <property type="match status" value="1"/>
</dbReference>
<evidence type="ECO:0000259" key="1">
    <source>
        <dbReference type="Pfam" id="PF03167"/>
    </source>
</evidence>
<sequence>MPWIDPADGGVKARMLILLQSPARSDLMPRFVSLDNPCPSQQNLHRFLKQTRIKRKDIILWNTMPWLTLSGKKLSPTRNNIIKGVEILKSLMPLLKNLTVVVLAGSAASQTRSFFEREYPHLTLLTMPHPSPLSLCRSPSVTEAIKTTLHQAYLLINSQRSEANNSHTL</sequence>
<dbReference type="Pfam" id="PF03167">
    <property type="entry name" value="UDG"/>
    <property type="match status" value="1"/>
</dbReference>
<name>A0A7L6LFF7_9ESCH</name>
<dbReference type="Proteomes" id="UP000512146">
    <property type="component" value="Plasmid pRHBSTW-00777_2"/>
</dbReference>
<keyword evidence="2" id="KW-0614">Plasmid</keyword>
<geneLocation type="plasmid" evidence="3">
    <name>prhbstw-00777_2</name>
</geneLocation>